<keyword evidence="11" id="KW-0482">Metalloprotease</keyword>
<dbReference type="Pfam" id="PF17900">
    <property type="entry name" value="Peptidase_M1_N"/>
    <property type="match status" value="1"/>
</dbReference>
<evidence type="ECO:0000256" key="9">
    <source>
        <dbReference type="ARBA" id="ARBA00022801"/>
    </source>
</evidence>
<comment type="caution">
    <text evidence="17">The sequence shown here is derived from an EMBL/GenBank/DDBJ whole genome shotgun (WGS) entry which is preliminary data.</text>
</comment>
<evidence type="ECO:0000313" key="18">
    <source>
        <dbReference type="Proteomes" id="UP000640509"/>
    </source>
</evidence>
<dbReference type="Gene3D" id="1.25.50.10">
    <property type="entry name" value="Peptidase M1, alanyl aminopeptidase, C-terminal domain"/>
    <property type="match status" value="1"/>
</dbReference>
<evidence type="ECO:0000256" key="4">
    <source>
        <dbReference type="ARBA" id="ARBA00012564"/>
    </source>
</evidence>
<sequence>MTTTTGQNVQFLADYRPYPFVLSSTRMTFRLSATDTRVLTALSLAPRHPDRPEDLVLDGGKGVRLLSLTIDGAVPDPAHVRREGETLTITAAALPRHSFLLETEVGIDPSANTAFEGLYISNEMFCTQCEAEGFRHITFYPDRPDVMATFHVTIDSDLPVLLSNGNPVGQSQGRAEWHDPWPKPSYLFALVAGDLVAVSDSFTTRSGRKVALNVWVRPGDQDRAGFAMESLIKSMKWDEDVYGREYDLDVFNIVAVDDFNMGAMENKGLNIFNSKLVLASPETATDGDYERIEAVIAHEYFHNWTGNRITCRDWFQLCLKEGLTVFRDQQFTSDMRSAAVKRIEDVQALRARQFREDQGPLAHPPRPDRYEEINNFYTATVYEKGAEVIGMLKRLVGDDGYRRALDLYFNRHDGDAATIEDWLKVFEDATGRDLTQFKRWYTDAGTPRLTMAEDWQPAEAGGTLALTFTQETPATPRQTEKLPRVIPIALGLIGPNGDEVAPTQVLEMTEAKQSFTFDGLGARPVVSVLRGFSAPVILSRRLDDATRAFLLAHDTDPFARWEAGRDLALSALIAASQGQPVTRDYVEAIGRLIADDSADPAFRALCLSLPGEEEIATRLFNQGITPDPDAIHAARESLARDLAETHLDLLSRLYTAMTVEGPYRPDAADAARRSLRNAVLALLTRIDGGERAEVLFGVTGNMTERIAALTALLRRGRGQAELTALHDLFADNRLVMDKWFSVQPMAAPPAQAAQVARSLSQRKDFDWKNPNRFRALIGGLSANHAGFHAADGSGYDFVADWLMRMDPVNPQIAARMSTAFETWTRYDAGRRAKALAALERIAAVQGLSKNTREMVSRMIAAGR</sequence>
<evidence type="ECO:0000256" key="8">
    <source>
        <dbReference type="ARBA" id="ARBA00022723"/>
    </source>
</evidence>
<evidence type="ECO:0000259" key="15">
    <source>
        <dbReference type="Pfam" id="PF17432"/>
    </source>
</evidence>
<evidence type="ECO:0000313" key="17">
    <source>
        <dbReference type="EMBL" id="GGF71199.1"/>
    </source>
</evidence>
<accession>A0ABQ1VKQ3</accession>
<dbReference type="InterPro" id="IPR042097">
    <property type="entry name" value="Aminopeptidase_N-like_N_sf"/>
</dbReference>
<dbReference type="SUPFAM" id="SSF55486">
    <property type="entry name" value="Metalloproteases ('zincins'), catalytic domain"/>
    <property type="match status" value="1"/>
</dbReference>
<evidence type="ECO:0000256" key="1">
    <source>
        <dbReference type="ARBA" id="ARBA00000098"/>
    </source>
</evidence>
<evidence type="ECO:0000256" key="7">
    <source>
        <dbReference type="ARBA" id="ARBA00022670"/>
    </source>
</evidence>
<dbReference type="GO" id="GO:0004177">
    <property type="term" value="F:aminopeptidase activity"/>
    <property type="evidence" value="ECO:0007669"/>
    <property type="project" value="UniProtKB-KW"/>
</dbReference>
<evidence type="ECO:0000256" key="6">
    <source>
        <dbReference type="ARBA" id="ARBA00022438"/>
    </source>
</evidence>
<dbReference type="InterPro" id="IPR014782">
    <property type="entry name" value="Peptidase_M1_dom"/>
</dbReference>
<dbReference type="Pfam" id="PF11940">
    <property type="entry name" value="DUF3458"/>
    <property type="match status" value="1"/>
</dbReference>
<feature type="domain" description="Aminopeptidase N-like N-terminal" evidence="16">
    <location>
        <begin position="113"/>
        <end position="187"/>
    </location>
</feature>
<evidence type="ECO:0000259" key="13">
    <source>
        <dbReference type="Pfam" id="PF01433"/>
    </source>
</evidence>
<feature type="domain" description="Peptidase M1 membrane alanine aminopeptidase" evidence="13">
    <location>
        <begin position="226"/>
        <end position="440"/>
    </location>
</feature>
<dbReference type="Gene3D" id="3.30.2010.30">
    <property type="match status" value="1"/>
</dbReference>
<dbReference type="InterPro" id="IPR038438">
    <property type="entry name" value="PepN_Ig-like_sf"/>
</dbReference>
<dbReference type="InterPro" id="IPR037144">
    <property type="entry name" value="Peptidase_M1_pepN_C_sf"/>
</dbReference>
<evidence type="ECO:0000256" key="12">
    <source>
        <dbReference type="NCBIfam" id="TIGR02414"/>
    </source>
</evidence>
<evidence type="ECO:0000256" key="5">
    <source>
        <dbReference type="ARBA" id="ARBA00015611"/>
    </source>
</evidence>
<dbReference type="Proteomes" id="UP000640509">
    <property type="component" value="Unassembled WGS sequence"/>
</dbReference>
<evidence type="ECO:0000256" key="11">
    <source>
        <dbReference type="ARBA" id="ARBA00023049"/>
    </source>
</evidence>
<name>A0ABQ1VKQ3_9RHOB</name>
<dbReference type="InterPro" id="IPR035414">
    <property type="entry name" value="Peptidase_M1_pepN_Ig-like"/>
</dbReference>
<dbReference type="Gene3D" id="2.60.40.1730">
    <property type="entry name" value="tricorn interacting facor f3 domain"/>
    <property type="match status" value="1"/>
</dbReference>
<dbReference type="NCBIfam" id="TIGR02414">
    <property type="entry name" value="pepN_proteo"/>
    <property type="match status" value="1"/>
</dbReference>
<dbReference type="InterPro" id="IPR012779">
    <property type="entry name" value="Peptidase_M1_pepN"/>
</dbReference>
<dbReference type="Pfam" id="PF01433">
    <property type="entry name" value="Peptidase_M1"/>
    <property type="match status" value="1"/>
</dbReference>
<dbReference type="InterPro" id="IPR001930">
    <property type="entry name" value="Peptidase_M1"/>
</dbReference>
<evidence type="ECO:0000259" key="16">
    <source>
        <dbReference type="Pfam" id="PF17900"/>
    </source>
</evidence>
<evidence type="ECO:0000256" key="10">
    <source>
        <dbReference type="ARBA" id="ARBA00022833"/>
    </source>
</evidence>
<comment type="catalytic activity">
    <reaction evidence="1">
        <text>Release of an N-terminal amino acid, Xaa-|-Yaa- from a peptide, amide or arylamide. Xaa is preferably Ala, but may be most amino acids including Pro (slow action). When a terminal hydrophobic residue is followed by a prolyl residue, the two may be released as an intact Xaa-Pro dipeptide.</text>
        <dbReference type="EC" id="3.4.11.2"/>
    </reaction>
</comment>
<reference evidence="18" key="1">
    <citation type="journal article" date="2019" name="Int. J. Syst. Evol. Microbiol.">
        <title>The Global Catalogue of Microorganisms (GCM) 10K type strain sequencing project: providing services to taxonomists for standard genome sequencing and annotation.</title>
        <authorList>
            <consortium name="The Broad Institute Genomics Platform"/>
            <consortium name="The Broad Institute Genome Sequencing Center for Infectious Disease"/>
            <person name="Wu L."/>
            <person name="Ma J."/>
        </authorList>
    </citation>
    <scope>NUCLEOTIDE SEQUENCE [LARGE SCALE GENOMIC DNA]</scope>
    <source>
        <strain evidence="18">CGMCC 1.15419</strain>
    </source>
</reference>
<evidence type="ECO:0000256" key="3">
    <source>
        <dbReference type="ARBA" id="ARBA00010136"/>
    </source>
</evidence>
<dbReference type="PANTHER" id="PTHR46322:SF1">
    <property type="entry name" value="PUROMYCIN-SENSITIVE AMINOPEPTIDASE"/>
    <property type="match status" value="1"/>
</dbReference>
<evidence type="ECO:0000256" key="2">
    <source>
        <dbReference type="ARBA" id="ARBA00001947"/>
    </source>
</evidence>
<dbReference type="InterPro" id="IPR024601">
    <property type="entry name" value="Peptidase_M1_pepN_C"/>
</dbReference>
<keyword evidence="18" id="KW-1185">Reference proteome</keyword>
<feature type="domain" description="Peptidase M1 alanyl aminopeptidase C-terminal" evidence="15">
    <location>
        <begin position="545"/>
        <end position="859"/>
    </location>
</feature>
<organism evidence="17 18">
    <name type="scientific">Paracoccus acridae</name>
    <dbReference type="NCBI Taxonomy" id="1795310"/>
    <lineage>
        <taxon>Bacteria</taxon>
        <taxon>Pseudomonadati</taxon>
        <taxon>Pseudomonadota</taxon>
        <taxon>Alphaproteobacteria</taxon>
        <taxon>Rhodobacterales</taxon>
        <taxon>Paracoccaceae</taxon>
        <taxon>Paracoccus</taxon>
    </lineage>
</organism>
<dbReference type="InterPro" id="IPR045357">
    <property type="entry name" value="Aminopeptidase_N-like_N"/>
</dbReference>
<keyword evidence="6 17" id="KW-0031">Aminopeptidase</keyword>
<keyword evidence="8" id="KW-0479">Metal-binding</keyword>
<dbReference type="CDD" id="cd09600">
    <property type="entry name" value="M1_APN"/>
    <property type="match status" value="1"/>
</dbReference>
<dbReference type="Gene3D" id="1.10.390.10">
    <property type="entry name" value="Neutral Protease Domain 2"/>
    <property type="match status" value="1"/>
</dbReference>
<keyword evidence="7" id="KW-0645">Protease</keyword>
<dbReference type="PRINTS" id="PR00756">
    <property type="entry name" value="ALADIPTASE"/>
</dbReference>
<gene>
    <name evidence="17" type="ORF">GCM10011402_24690</name>
</gene>
<comment type="similarity">
    <text evidence="3">Belongs to the peptidase M1 family.</text>
</comment>
<dbReference type="InterPro" id="IPR027268">
    <property type="entry name" value="Peptidase_M4/M1_CTD_sf"/>
</dbReference>
<dbReference type="EMBL" id="BMIV01000008">
    <property type="protein sequence ID" value="GGF71199.1"/>
    <property type="molecule type" value="Genomic_DNA"/>
</dbReference>
<protein>
    <recommendedName>
        <fullName evidence="5 12">Aminopeptidase N</fullName>
        <ecNumber evidence="4 12">3.4.11.2</ecNumber>
    </recommendedName>
</protein>
<feature type="domain" description="Peptidase M1 alanyl aminopeptidase Ig-like fold" evidence="14">
    <location>
        <begin position="445"/>
        <end position="539"/>
    </location>
</feature>
<dbReference type="RefSeq" id="WP_103171312.1">
    <property type="nucleotide sequence ID" value="NZ_BMIV01000008.1"/>
</dbReference>
<dbReference type="SUPFAM" id="SSF63737">
    <property type="entry name" value="Leukotriene A4 hydrolase N-terminal domain"/>
    <property type="match status" value="1"/>
</dbReference>
<comment type="cofactor">
    <cofactor evidence="2">
        <name>Zn(2+)</name>
        <dbReference type="ChEBI" id="CHEBI:29105"/>
    </cofactor>
</comment>
<dbReference type="PANTHER" id="PTHR46322">
    <property type="entry name" value="PUROMYCIN-SENSITIVE AMINOPEPTIDASE"/>
    <property type="match status" value="1"/>
</dbReference>
<keyword evidence="9" id="KW-0378">Hydrolase</keyword>
<dbReference type="Gene3D" id="2.60.40.1840">
    <property type="match status" value="1"/>
</dbReference>
<keyword evidence="10" id="KW-0862">Zinc</keyword>
<dbReference type="EC" id="3.4.11.2" evidence="4 12"/>
<dbReference type="Pfam" id="PF17432">
    <property type="entry name" value="DUF3458_C"/>
    <property type="match status" value="1"/>
</dbReference>
<proteinExistence type="inferred from homology"/>
<evidence type="ECO:0000259" key="14">
    <source>
        <dbReference type="Pfam" id="PF11940"/>
    </source>
</evidence>